<feature type="compositionally biased region" description="Gly residues" evidence="12">
    <location>
        <begin position="1"/>
        <end position="18"/>
    </location>
</feature>
<dbReference type="CDD" id="cd00075">
    <property type="entry name" value="HATPase"/>
    <property type="match status" value="1"/>
</dbReference>
<evidence type="ECO:0000259" key="15">
    <source>
        <dbReference type="PROSITE" id="PS50885"/>
    </source>
</evidence>
<dbReference type="SUPFAM" id="SSF158472">
    <property type="entry name" value="HAMP domain-like"/>
    <property type="match status" value="1"/>
</dbReference>
<dbReference type="Proteomes" id="UP000655044">
    <property type="component" value="Unassembled WGS sequence"/>
</dbReference>
<dbReference type="PROSITE" id="PS50885">
    <property type="entry name" value="HAMP"/>
    <property type="match status" value="1"/>
</dbReference>
<feature type="domain" description="HAMP" evidence="15">
    <location>
        <begin position="129"/>
        <end position="182"/>
    </location>
</feature>
<dbReference type="GO" id="GO:0005886">
    <property type="term" value="C:plasma membrane"/>
    <property type="evidence" value="ECO:0007669"/>
    <property type="project" value="UniProtKB-SubCell"/>
</dbReference>
<keyword evidence="5" id="KW-0597">Phosphoprotein</keyword>
<dbReference type="InterPro" id="IPR004358">
    <property type="entry name" value="Sig_transdc_His_kin-like_C"/>
</dbReference>
<reference evidence="16" key="1">
    <citation type="submission" date="2021-01" db="EMBL/GenBank/DDBJ databases">
        <title>Whole genome shotgun sequence of Planobispora rosea NBRC 15558.</title>
        <authorList>
            <person name="Komaki H."/>
            <person name="Tamura T."/>
        </authorList>
    </citation>
    <scope>NUCLEOTIDE SEQUENCE</scope>
    <source>
        <strain evidence="16">NBRC 15558</strain>
    </source>
</reference>
<dbReference type="InterPro" id="IPR005467">
    <property type="entry name" value="His_kinase_dom"/>
</dbReference>
<dbReference type="Gene3D" id="1.10.287.130">
    <property type="match status" value="1"/>
</dbReference>
<evidence type="ECO:0000256" key="3">
    <source>
        <dbReference type="ARBA" id="ARBA00004236"/>
    </source>
</evidence>
<dbReference type="GO" id="GO:0000155">
    <property type="term" value="F:phosphorelay sensor kinase activity"/>
    <property type="evidence" value="ECO:0007669"/>
    <property type="project" value="InterPro"/>
</dbReference>
<keyword evidence="17" id="KW-1185">Reference proteome</keyword>
<evidence type="ECO:0000256" key="11">
    <source>
        <dbReference type="ARBA" id="ARBA00023136"/>
    </source>
</evidence>
<evidence type="ECO:0000256" key="10">
    <source>
        <dbReference type="ARBA" id="ARBA00023012"/>
    </source>
</evidence>
<protein>
    <recommendedName>
        <fullName evidence="4">histidine kinase</fullName>
        <ecNumber evidence="4">2.7.13.3</ecNumber>
    </recommendedName>
</protein>
<sequence length="395" mass="42902">MSAGGGTRPADPRGGGAGPVSARRISVRLRLTLVYGSLFFAAGVILVLVNYFFVERVISQTVLTAKPGTMFRSDGPAIPIPLDADAVRAVAVTKETYRENVMTSMFRWSLAAVVIVGCVGLVIGWIVARRALAPLHTMTETARRLSESTLHRRIALDGPHDELRELADTFDSMLGRLDRAFDSQRRFVANASHELRTPLAIDRALLQVSMTDPELPRPVRRVGAELLESNTRQQRLIEGLLLLAQSERELTDRRPVDLAELAGSALTSVPEAVADLRPARVEGDPVLLERMIGNLLDNAVKYNDERGLVVLRTGRDRRGSVVTVENTGRVVPGGRADDLFEPFRRLDRDRTGSAAGAGLGLSIVRAIAQAHRGSAEARPRPDGGLQVTVRLPSAP</sequence>
<dbReference type="SMART" id="SM00304">
    <property type="entry name" value="HAMP"/>
    <property type="match status" value="1"/>
</dbReference>
<comment type="catalytic activity">
    <reaction evidence="1">
        <text>ATP + protein L-histidine = ADP + protein N-phospho-L-histidine.</text>
        <dbReference type="EC" id="2.7.13.3"/>
    </reaction>
</comment>
<dbReference type="PANTHER" id="PTHR45436">
    <property type="entry name" value="SENSOR HISTIDINE KINASE YKOH"/>
    <property type="match status" value="1"/>
</dbReference>
<dbReference type="PROSITE" id="PS50109">
    <property type="entry name" value="HIS_KIN"/>
    <property type="match status" value="1"/>
</dbReference>
<feature type="region of interest" description="Disordered" evidence="12">
    <location>
        <begin position="1"/>
        <end position="20"/>
    </location>
</feature>
<feature type="domain" description="Histidine kinase" evidence="14">
    <location>
        <begin position="190"/>
        <end position="395"/>
    </location>
</feature>
<keyword evidence="9 13" id="KW-1133">Transmembrane helix</keyword>
<evidence type="ECO:0000259" key="14">
    <source>
        <dbReference type="PROSITE" id="PS50109"/>
    </source>
</evidence>
<name>A0A8J3WD96_PLARO</name>
<dbReference type="InterPro" id="IPR050428">
    <property type="entry name" value="TCS_sensor_his_kinase"/>
</dbReference>
<keyword evidence="10" id="KW-0902">Two-component regulatory system</keyword>
<feature type="region of interest" description="Disordered" evidence="12">
    <location>
        <begin position="372"/>
        <end position="395"/>
    </location>
</feature>
<dbReference type="Pfam" id="PF00512">
    <property type="entry name" value="HisKA"/>
    <property type="match status" value="1"/>
</dbReference>
<dbReference type="InterPro" id="IPR036890">
    <property type="entry name" value="HATPase_C_sf"/>
</dbReference>
<keyword evidence="7 13" id="KW-0812">Transmembrane</keyword>
<proteinExistence type="predicted"/>
<evidence type="ECO:0000256" key="1">
    <source>
        <dbReference type="ARBA" id="ARBA00000085"/>
    </source>
</evidence>
<evidence type="ECO:0000313" key="17">
    <source>
        <dbReference type="Proteomes" id="UP000655044"/>
    </source>
</evidence>
<dbReference type="AlphaFoldDB" id="A0A8J3WD96"/>
<dbReference type="PANTHER" id="PTHR45436:SF15">
    <property type="entry name" value="SENSOR HISTIDINE KINASE CUSS"/>
    <property type="match status" value="1"/>
</dbReference>
<dbReference type="Gene3D" id="6.10.340.10">
    <property type="match status" value="1"/>
</dbReference>
<keyword evidence="8 16" id="KW-0418">Kinase</keyword>
<evidence type="ECO:0000256" key="6">
    <source>
        <dbReference type="ARBA" id="ARBA00022679"/>
    </source>
</evidence>
<dbReference type="SMART" id="SM00387">
    <property type="entry name" value="HATPase_c"/>
    <property type="match status" value="1"/>
</dbReference>
<evidence type="ECO:0000256" key="9">
    <source>
        <dbReference type="ARBA" id="ARBA00022989"/>
    </source>
</evidence>
<dbReference type="InterPro" id="IPR003661">
    <property type="entry name" value="HisK_dim/P_dom"/>
</dbReference>
<dbReference type="CDD" id="cd06225">
    <property type="entry name" value="HAMP"/>
    <property type="match status" value="1"/>
</dbReference>
<dbReference type="Pfam" id="PF00672">
    <property type="entry name" value="HAMP"/>
    <property type="match status" value="1"/>
</dbReference>
<dbReference type="InterPro" id="IPR036097">
    <property type="entry name" value="HisK_dim/P_sf"/>
</dbReference>
<evidence type="ECO:0000256" key="2">
    <source>
        <dbReference type="ARBA" id="ARBA00004141"/>
    </source>
</evidence>
<organism evidence="16 17">
    <name type="scientific">Planobispora rosea</name>
    <dbReference type="NCBI Taxonomy" id="35762"/>
    <lineage>
        <taxon>Bacteria</taxon>
        <taxon>Bacillati</taxon>
        <taxon>Actinomycetota</taxon>
        <taxon>Actinomycetes</taxon>
        <taxon>Streptosporangiales</taxon>
        <taxon>Streptosporangiaceae</taxon>
        <taxon>Planobispora</taxon>
    </lineage>
</organism>
<comment type="caution">
    <text evidence="16">The sequence shown here is derived from an EMBL/GenBank/DDBJ whole genome shotgun (WGS) entry which is preliminary data.</text>
</comment>
<comment type="subcellular location">
    <subcellularLocation>
        <location evidence="3">Cell membrane</location>
    </subcellularLocation>
    <subcellularLocation>
        <location evidence="2">Membrane</location>
        <topology evidence="2">Multi-pass membrane protein</topology>
    </subcellularLocation>
</comment>
<evidence type="ECO:0000256" key="5">
    <source>
        <dbReference type="ARBA" id="ARBA00022553"/>
    </source>
</evidence>
<evidence type="ECO:0000256" key="7">
    <source>
        <dbReference type="ARBA" id="ARBA00022692"/>
    </source>
</evidence>
<dbReference type="Pfam" id="PF02518">
    <property type="entry name" value="HATPase_c"/>
    <property type="match status" value="1"/>
</dbReference>
<evidence type="ECO:0000256" key="13">
    <source>
        <dbReference type="SAM" id="Phobius"/>
    </source>
</evidence>
<evidence type="ECO:0000313" key="16">
    <source>
        <dbReference type="EMBL" id="GIH85085.1"/>
    </source>
</evidence>
<evidence type="ECO:0000256" key="12">
    <source>
        <dbReference type="SAM" id="MobiDB-lite"/>
    </source>
</evidence>
<dbReference type="Gene3D" id="3.30.565.10">
    <property type="entry name" value="Histidine kinase-like ATPase, C-terminal domain"/>
    <property type="match status" value="1"/>
</dbReference>
<gene>
    <name evidence="16" type="ORF">Pro02_34930</name>
</gene>
<accession>A0A8J3WD96</accession>
<dbReference type="CDD" id="cd00082">
    <property type="entry name" value="HisKA"/>
    <property type="match status" value="1"/>
</dbReference>
<dbReference type="EMBL" id="BOOI01000031">
    <property type="protein sequence ID" value="GIH85085.1"/>
    <property type="molecule type" value="Genomic_DNA"/>
</dbReference>
<dbReference type="EC" id="2.7.13.3" evidence="4"/>
<feature type="transmembrane region" description="Helical" evidence="13">
    <location>
        <begin position="33"/>
        <end position="53"/>
    </location>
</feature>
<dbReference type="SUPFAM" id="SSF47384">
    <property type="entry name" value="Homodimeric domain of signal transducing histidine kinase"/>
    <property type="match status" value="1"/>
</dbReference>
<keyword evidence="6" id="KW-0808">Transferase</keyword>
<keyword evidence="11 13" id="KW-0472">Membrane</keyword>
<feature type="transmembrane region" description="Helical" evidence="13">
    <location>
        <begin position="108"/>
        <end position="128"/>
    </location>
</feature>
<dbReference type="SMART" id="SM00388">
    <property type="entry name" value="HisKA"/>
    <property type="match status" value="1"/>
</dbReference>
<dbReference type="PRINTS" id="PR00344">
    <property type="entry name" value="BCTRLSENSOR"/>
</dbReference>
<dbReference type="InterPro" id="IPR003594">
    <property type="entry name" value="HATPase_dom"/>
</dbReference>
<dbReference type="InterPro" id="IPR003660">
    <property type="entry name" value="HAMP_dom"/>
</dbReference>
<evidence type="ECO:0000256" key="8">
    <source>
        <dbReference type="ARBA" id="ARBA00022777"/>
    </source>
</evidence>
<evidence type="ECO:0000256" key="4">
    <source>
        <dbReference type="ARBA" id="ARBA00012438"/>
    </source>
</evidence>
<dbReference type="SUPFAM" id="SSF55874">
    <property type="entry name" value="ATPase domain of HSP90 chaperone/DNA topoisomerase II/histidine kinase"/>
    <property type="match status" value="1"/>
</dbReference>